<accession>A0A2G9GFT0</accession>
<comment type="caution">
    <text evidence="2">The sequence shown here is derived from an EMBL/GenBank/DDBJ whole genome shotgun (WGS) entry which is preliminary data.</text>
</comment>
<dbReference type="OrthoDB" id="848707at2759"/>
<evidence type="ECO:0000259" key="1">
    <source>
        <dbReference type="Pfam" id="PF20167"/>
    </source>
</evidence>
<gene>
    <name evidence="2" type="ORF">CDL12_23321</name>
</gene>
<reference evidence="3" key="1">
    <citation type="journal article" date="2018" name="Gigascience">
        <title>Genome assembly of the Pink Ipe (Handroanthus impetiginosus, Bignoniaceae), a highly valued, ecologically keystone Neotropical timber forest tree.</title>
        <authorList>
            <person name="Silva-Junior O.B."/>
            <person name="Grattapaglia D."/>
            <person name="Novaes E."/>
            <person name="Collevatti R.G."/>
        </authorList>
    </citation>
    <scope>NUCLEOTIDE SEQUENCE [LARGE SCALE GENOMIC DNA]</scope>
    <source>
        <strain evidence="3">cv. UFG-1</strain>
    </source>
</reference>
<sequence>MVVIAFEQGGSQEESAVIGDSIPSNFSTEIPVETHIVFSPARVSSPLSKSNRVPSSLSHITNWKVSKLPGSLKFSDNSAKELFETKFSTDKINRGRGHCFFIFTYPCSHVAYSHVAFPTLVRLFYANLKIFDDETENPRLESFVLGKRIVLTSEKINSIFNLPNNGAKFFSFKELNTFEFSLSDIRNFFWEGQSFSFCGGDALNNLSVEHFLLHKLLCNTILSGSVSSGGHTTDVNSMSVYLMFMVTHQRPVNLGFIILKYIAYSFTCPNKNLPYLMLLTTIFKKENIFLPPAWLENPKERKIINLTSLKKMCIHFSNEQGWSLGLKDYVRRSSRLNPPPMEAHSAPRSLSGSSSTVLESLTTLHAKVDSIASHSEATSNTMLIKFTN</sequence>
<dbReference type="AlphaFoldDB" id="A0A2G9GFT0"/>
<feature type="domain" description="Putative plant transposon protein" evidence="1">
    <location>
        <begin position="98"/>
        <end position="287"/>
    </location>
</feature>
<proteinExistence type="predicted"/>
<dbReference type="Proteomes" id="UP000231279">
    <property type="component" value="Unassembled WGS sequence"/>
</dbReference>
<name>A0A2G9GFT0_9LAMI</name>
<dbReference type="EMBL" id="NKXS01005259">
    <property type="protein sequence ID" value="PIN04146.1"/>
    <property type="molecule type" value="Genomic_DNA"/>
</dbReference>
<dbReference type="Pfam" id="PF20167">
    <property type="entry name" value="Transposase_32"/>
    <property type="match status" value="1"/>
</dbReference>
<organism evidence="2 3">
    <name type="scientific">Handroanthus impetiginosus</name>
    <dbReference type="NCBI Taxonomy" id="429701"/>
    <lineage>
        <taxon>Eukaryota</taxon>
        <taxon>Viridiplantae</taxon>
        <taxon>Streptophyta</taxon>
        <taxon>Embryophyta</taxon>
        <taxon>Tracheophyta</taxon>
        <taxon>Spermatophyta</taxon>
        <taxon>Magnoliopsida</taxon>
        <taxon>eudicotyledons</taxon>
        <taxon>Gunneridae</taxon>
        <taxon>Pentapetalae</taxon>
        <taxon>asterids</taxon>
        <taxon>lamiids</taxon>
        <taxon>Lamiales</taxon>
        <taxon>Bignoniaceae</taxon>
        <taxon>Crescentiina</taxon>
        <taxon>Tabebuia alliance</taxon>
        <taxon>Handroanthus</taxon>
    </lineage>
</organism>
<dbReference type="InterPro" id="IPR046796">
    <property type="entry name" value="Transposase_32_dom"/>
</dbReference>
<protein>
    <recommendedName>
        <fullName evidence="1">Putative plant transposon protein domain-containing protein</fullName>
    </recommendedName>
</protein>
<evidence type="ECO:0000313" key="2">
    <source>
        <dbReference type="EMBL" id="PIN04146.1"/>
    </source>
</evidence>
<evidence type="ECO:0000313" key="3">
    <source>
        <dbReference type="Proteomes" id="UP000231279"/>
    </source>
</evidence>
<keyword evidence="3" id="KW-1185">Reference proteome</keyword>